<evidence type="ECO:0000256" key="1">
    <source>
        <dbReference type="ARBA" id="ARBA00004370"/>
    </source>
</evidence>
<dbReference type="SUPFAM" id="SSF82093">
    <property type="entry name" value="Heme chaperone CcmE"/>
    <property type="match status" value="1"/>
</dbReference>
<evidence type="ECO:0000256" key="6">
    <source>
        <dbReference type="ARBA" id="ARBA00022968"/>
    </source>
</evidence>
<dbReference type="PANTHER" id="PTHR34128">
    <property type="entry name" value="CYTOCHROME C-TYPE BIOGENESIS PROTEIN CCME HOMOLOG, MITOCHONDRIAL"/>
    <property type="match status" value="1"/>
</dbReference>
<evidence type="ECO:0000256" key="2">
    <source>
        <dbReference type="ARBA" id="ARBA00022617"/>
    </source>
</evidence>
<evidence type="ECO:0000256" key="9">
    <source>
        <dbReference type="ARBA" id="ARBA00023136"/>
    </source>
</evidence>
<dbReference type="NCBIfam" id="NF009727">
    <property type="entry name" value="PRK13254.1-1"/>
    <property type="match status" value="1"/>
</dbReference>
<proteinExistence type="inferred from homology"/>
<feature type="topological domain" description="Cytoplasmic" evidence="10">
    <location>
        <begin position="1"/>
        <end position="17"/>
    </location>
</feature>
<reference evidence="14" key="1">
    <citation type="submission" date="2016-11" db="EMBL/GenBank/DDBJ databases">
        <title>Comparative genomic and phenotypic analysis of Granulibacter bethesdensis clinical isolates from patients with chronic granulomatous disease.</title>
        <authorList>
            <person name="Zarember K.A."/>
            <person name="Porcella S.F."/>
            <person name="Chu J."/>
            <person name="Ding L."/>
            <person name="Dahlstrom E."/>
            <person name="Barbian K."/>
            <person name="Martens C."/>
            <person name="Sykora L."/>
            <person name="Kramer S."/>
            <person name="Pettinato A.M."/>
            <person name="Hong H."/>
            <person name="Wald G."/>
            <person name="Berg L.J."/>
            <person name="Rogge L.S."/>
            <person name="Greenberg D.E."/>
            <person name="Falcone E.L."/>
            <person name="Neves J.F."/>
            <person name="Simoes M.J."/>
            <person name="Casal M."/>
            <person name="Rodriguez-Lopez F.C."/>
            <person name="Zelazny A."/>
            <person name="Gallin J.I."/>
            <person name="Holland S.M."/>
        </authorList>
    </citation>
    <scope>NUCLEOTIDE SEQUENCE [LARGE SCALE GENOMIC DNA]</scope>
    <source>
        <strain evidence="14">NIH9.1</strain>
    </source>
</reference>
<dbReference type="GO" id="GO:0017003">
    <property type="term" value="P:protein-heme linkage"/>
    <property type="evidence" value="ECO:0007669"/>
    <property type="project" value="UniProtKB-UniRule"/>
</dbReference>
<sequence>MWDRLQEFSIMTRKRRRLYILLACGIGLGSATALTLFAFSDNLVFFMAPSDFANSHVAAGRTIRLGGLVQAGSVHREVENGQPAAKFVVTDGKASVPVTFTGILPDLFREGQGVVALGTVEPDGSFRASEVLAKHDETYMPKDVAEALKKSGRWNPASGPPPAASTWYRMKPASTADLQKNRTGG</sequence>
<feature type="region of interest" description="Disordered" evidence="12">
    <location>
        <begin position="151"/>
        <end position="185"/>
    </location>
</feature>
<evidence type="ECO:0000256" key="12">
    <source>
        <dbReference type="SAM" id="MobiDB-lite"/>
    </source>
</evidence>
<dbReference type="AlphaFoldDB" id="A0AAC9P7L8"/>
<dbReference type="GO" id="GO:0005886">
    <property type="term" value="C:plasma membrane"/>
    <property type="evidence" value="ECO:0007669"/>
    <property type="project" value="UniProtKB-SubCell"/>
</dbReference>
<keyword evidence="9 10" id="KW-0472">Membrane</keyword>
<dbReference type="Proteomes" id="UP000182373">
    <property type="component" value="Chromosome"/>
</dbReference>
<dbReference type="HAMAP" id="MF_01959">
    <property type="entry name" value="CcmE"/>
    <property type="match status" value="1"/>
</dbReference>
<name>A0AAC9P7L8_9PROT</name>
<dbReference type="NCBIfam" id="NF009731">
    <property type="entry name" value="PRK13254.1-5"/>
    <property type="match status" value="1"/>
</dbReference>
<dbReference type="InterPro" id="IPR012340">
    <property type="entry name" value="NA-bd_OB-fold"/>
</dbReference>
<keyword evidence="10" id="KW-1003">Cell membrane</keyword>
<dbReference type="InterPro" id="IPR004329">
    <property type="entry name" value="CcmE"/>
</dbReference>
<evidence type="ECO:0000256" key="10">
    <source>
        <dbReference type="HAMAP-Rule" id="MF_01959"/>
    </source>
</evidence>
<keyword evidence="13" id="KW-0456">Lyase</keyword>
<evidence type="ECO:0000256" key="5">
    <source>
        <dbReference type="ARBA" id="ARBA00022748"/>
    </source>
</evidence>
<dbReference type="PANTHER" id="PTHR34128:SF2">
    <property type="entry name" value="CYTOCHROME C-TYPE BIOGENESIS PROTEIN CCME HOMOLOG, MITOCHONDRIAL"/>
    <property type="match status" value="1"/>
</dbReference>
<feature type="compositionally biased region" description="Polar residues" evidence="12">
    <location>
        <begin position="176"/>
        <end position="185"/>
    </location>
</feature>
<evidence type="ECO:0000313" key="14">
    <source>
        <dbReference type="Proteomes" id="UP000182373"/>
    </source>
</evidence>
<keyword evidence="4 10" id="KW-0479">Metal-binding</keyword>
<dbReference type="GO" id="GO:0020037">
    <property type="term" value="F:heme binding"/>
    <property type="evidence" value="ECO:0007669"/>
    <property type="project" value="InterPro"/>
</dbReference>
<organism evidence="13 14">
    <name type="scientific">Granulibacter bethesdensis</name>
    <dbReference type="NCBI Taxonomy" id="364410"/>
    <lineage>
        <taxon>Bacteria</taxon>
        <taxon>Pseudomonadati</taxon>
        <taxon>Pseudomonadota</taxon>
        <taxon>Alphaproteobacteria</taxon>
        <taxon>Acetobacterales</taxon>
        <taxon>Acetobacteraceae</taxon>
        <taxon>Granulibacter</taxon>
    </lineage>
</organism>
<protein>
    <recommendedName>
        <fullName evidence="10">Cytochrome c-type biogenesis protein CcmE</fullName>
    </recommendedName>
    <alternativeName>
        <fullName evidence="10">Cytochrome c maturation protein E</fullName>
    </alternativeName>
    <alternativeName>
        <fullName evidence="10">Heme chaperone CcmE</fullName>
    </alternativeName>
</protein>
<dbReference type="Gene3D" id="2.40.50.140">
    <property type="entry name" value="Nucleic acid-binding proteins"/>
    <property type="match status" value="1"/>
</dbReference>
<comment type="subcellular location">
    <subcellularLocation>
        <location evidence="10">Cell membrane</location>
        <topology evidence="10">Single-pass type II membrane protein</topology>
    </subcellularLocation>
    <subcellularLocation>
        <location evidence="1">Membrane</location>
    </subcellularLocation>
</comment>
<keyword evidence="8 10" id="KW-0408">Iron</keyword>
<evidence type="ECO:0000256" key="4">
    <source>
        <dbReference type="ARBA" id="ARBA00022723"/>
    </source>
</evidence>
<dbReference type="GO" id="GO:0046872">
    <property type="term" value="F:metal ion binding"/>
    <property type="evidence" value="ECO:0007669"/>
    <property type="project" value="UniProtKB-KW"/>
</dbReference>
<evidence type="ECO:0000256" key="8">
    <source>
        <dbReference type="ARBA" id="ARBA00023004"/>
    </source>
</evidence>
<dbReference type="EMBL" id="CP018191">
    <property type="protein sequence ID" value="APH53493.1"/>
    <property type="molecule type" value="Genomic_DNA"/>
</dbReference>
<evidence type="ECO:0000313" key="13">
    <source>
        <dbReference type="EMBL" id="APH53493.1"/>
    </source>
</evidence>
<evidence type="ECO:0000256" key="7">
    <source>
        <dbReference type="ARBA" id="ARBA00022989"/>
    </source>
</evidence>
<evidence type="ECO:0000256" key="11">
    <source>
        <dbReference type="PIRSR" id="PIRSR604329-50"/>
    </source>
</evidence>
<evidence type="ECO:0000256" key="3">
    <source>
        <dbReference type="ARBA" id="ARBA00022692"/>
    </source>
</evidence>
<dbReference type="GO" id="GO:0016829">
    <property type="term" value="F:lyase activity"/>
    <property type="evidence" value="ECO:0007669"/>
    <property type="project" value="UniProtKB-KW"/>
</dbReference>
<keyword evidence="2 10" id="KW-0349">Heme</keyword>
<keyword evidence="5 10" id="KW-0201">Cytochrome c-type biogenesis</keyword>
<feature type="binding site" description="covalent" evidence="10 11">
    <location>
        <position position="135"/>
    </location>
    <ligand>
        <name>heme</name>
        <dbReference type="ChEBI" id="CHEBI:30413"/>
    </ligand>
</feature>
<dbReference type="GO" id="GO:0017004">
    <property type="term" value="P:cytochrome complex assembly"/>
    <property type="evidence" value="ECO:0007669"/>
    <property type="project" value="UniProtKB-KW"/>
</dbReference>
<dbReference type="InterPro" id="IPR036127">
    <property type="entry name" value="CcmE-like_sf"/>
</dbReference>
<accession>A0AAC9P7L8</accession>
<keyword evidence="3 10" id="KW-0812">Transmembrane</keyword>
<comment type="similarity">
    <text evidence="10">Belongs to the CcmE/CycJ family.</text>
</comment>
<feature type="topological domain" description="Extracellular" evidence="10">
    <location>
        <begin position="39"/>
        <end position="185"/>
    </location>
</feature>
<feature type="binding site" description="axial binding residue" evidence="10 11">
    <location>
        <position position="139"/>
    </location>
    <ligand>
        <name>heme</name>
        <dbReference type="ChEBI" id="CHEBI:30413"/>
    </ligand>
    <ligandPart>
        <name>Fe</name>
        <dbReference type="ChEBI" id="CHEBI:18248"/>
    </ligandPart>
</feature>
<keyword evidence="6 10" id="KW-0735">Signal-anchor</keyword>
<dbReference type="Pfam" id="PF03100">
    <property type="entry name" value="CcmE"/>
    <property type="match status" value="1"/>
</dbReference>
<comment type="function">
    <text evidence="10">Heme chaperone required for the biogenesis of c-type cytochromes. Transiently binds heme delivered by CcmC and transfers the heme to apo-cytochromes in a process facilitated by CcmF and CcmH.</text>
</comment>
<keyword evidence="7 10" id="KW-1133">Transmembrane helix</keyword>
<gene>
    <name evidence="10" type="primary">ccmE</name>
    <name evidence="10" type="synonym">cycJ</name>
    <name evidence="13" type="ORF">GbCGDNIH9_0270</name>
</gene>